<feature type="domain" description="Glycylpeptide N-tetradecanoyltransferase N-terminal" evidence="14">
    <location>
        <begin position="176"/>
        <end position="330"/>
    </location>
</feature>
<evidence type="ECO:0000256" key="9">
    <source>
        <dbReference type="ARBA" id="ARBA00023315"/>
    </source>
</evidence>
<gene>
    <name evidence="16" type="ORF">BJ878DRAFT_202540</name>
</gene>
<dbReference type="EC" id="2.3.1.97" evidence="5 11"/>
<keyword evidence="7" id="KW-0963">Cytoplasm</keyword>
<evidence type="ECO:0000256" key="12">
    <source>
        <dbReference type="RuleBase" id="RU004178"/>
    </source>
</evidence>
<dbReference type="Proteomes" id="UP000887226">
    <property type="component" value="Unassembled WGS sequence"/>
</dbReference>
<dbReference type="GO" id="GO:0005737">
    <property type="term" value="C:cytoplasm"/>
    <property type="evidence" value="ECO:0007669"/>
    <property type="project" value="UniProtKB-SubCell"/>
</dbReference>
<comment type="similarity">
    <text evidence="3 12">Belongs to the NMT family.</text>
</comment>
<evidence type="ECO:0000256" key="7">
    <source>
        <dbReference type="ARBA" id="ARBA00022490"/>
    </source>
</evidence>
<dbReference type="InterPro" id="IPR022678">
    <property type="entry name" value="NMT_CS"/>
</dbReference>
<dbReference type="AlphaFoldDB" id="A0A9P8CCF8"/>
<dbReference type="GO" id="GO:0004379">
    <property type="term" value="F:glycylpeptide N-tetradecanoyltransferase activity"/>
    <property type="evidence" value="ECO:0007669"/>
    <property type="project" value="UniProtKB-EC"/>
</dbReference>
<dbReference type="InterPro" id="IPR022677">
    <property type="entry name" value="NMT_C"/>
</dbReference>
<comment type="subcellular location">
    <subcellularLocation>
        <location evidence="2">Cytoplasm</location>
    </subcellularLocation>
</comment>
<protein>
    <recommendedName>
        <fullName evidence="6 11">Glycylpeptide N-tetradecanoyltransferase</fullName>
        <ecNumber evidence="5 11">2.3.1.97</ecNumber>
    </recommendedName>
</protein>
<dbReference type="PROSITE" id="PS00976">
    <property type="entry name" value="NMT_2"/>
    <property type="match status" value="1"/>
</dbReference>
<dbReference type="PANTHER" id="PTHR11377">
    <property type="entry name" value="N-MYRISTOYL TRANSFERASE"/>
    <property type="match status" value="1"/>
</dbReference>
<dbReference type="Pfam" id="PF01233">
    <property type="entry name" value="NMT"/>
    <property type="match status" value="1"/>
</dbReference>
<organism evidence="16 17">
    <name type="scientific">Calycina marina</name>
    <dbReference type="NCBI Taxonomy" id="1763456"/>
    <lineage>
        <taxon>Eukaryota</taxon>
        <taxon>Fungi</taxon>
        <taxon>Dikarya</taxon>
        <taxon>Ascomycota</taxon>
        <taxon>Pezizomycotina</taxon>
        <taxon>Leotiomycetes</taxon>
        <taxon>Helotiales</taxon>
        <taxon>Pezizellaceae</taxon>
        <taxon>Calycina</taxon>
    </lineage>
</organism>
<dbReference type="InterPro" id="IPR016181">
    <property type="entry name" value="Acyl_CoA_acyltransferase"/>
</dbReference>
<dbReference type="FunFam" id="3.40.630.30:FF:000056">
    <property type="entry name" value="Glycylpeptide N-tetradecanoyltransferase"/>
    <property type="match status" value="1"/>
</dbReference>
<feature type="compositionally biased region" description="Acidic residues" evidence="13">
    <location>
        <begin position="34"/>
        <end position="45"/>
    </location>
</feature>
<dbReference type="PROSITE" id="PS00975">
    <property type="entry name" value="NMT_1"/>
    <property type="match status" value="1"/>
</dbReference>
<evidence type="ECO:0000256" key="5">
    <source>
        <dbReference type="ARBA" id="ARBA00012923"/>
    </source>
</evidence>
<evidence type="ECO:0000313" key="17">
    <source>
        <dbReference type="Proteomes" id="UP000887226"/>
    </source>
</evidence>
<keyword evidence="17" id="KW-1185">Reference proteome</keyword>
<dbReference type="Gene3D" id="3.40.630.30">
    <property type="match status" value="2"/>
</dbReference>
<dbReference type="EMBL" id="MU254139">
    <property type="protein sequence ID" value="KAG9241919.1"/>
    <property type="molecule type" value="Genomic_DNA"/>
</dbReference>
<evidence type="ECO:0000259" key="15">
    <source>
        <dbReference type="Pfam" id="PF02799"/>
    </source>
</evidence>
<proteinExistence type="inferred from homology"/>
<feature type="compositionally biased region" description="Basic and acidic residues" evidence="13">
    <location>
        <begin position="1"/>
        <end position="17"/>
    </location>
</feature>
<evidence type="ECO:0000256" key="2">
    <source>
        <dbReference type="ARBA" id="ARBA00004496"/>
    </source>
</evidence>
<keyword evidence="9 11" id="KW-0012">Acyltransferase</keyword>
<feature type="compositionally biased region" description="Basic residues" evidence="13">
    <location>
        <begin position="57"/>
        <end position="68"/>
    </location>
</feature>
<evidence type="ECO:0000256" key="4">
    <source>
        <dbReference type="ARBA" id="ARBA00011245"/>
    </source>
</evidence>
<sequence length="568" mass="64020">MTEESKLEDPINTREAAEEVIAESKASNGQAEVEFQDEDEQEDGADTTSTAAAGAEKKKKKKSKKKRIKDALIGGDKSESSEKDKINKAVAGMSNDQAMELLKMNPALGQQLGVGAKSEEDVIAAVKKLDLVDIMTGLAAAGKNAKDMGAYKFWGTQPVKKFGDTTTIEEGPFKMIDLEQVSKEPGPMVEGFEWVTMDLTNSAEIKEVYELLNGHYVEDSEAMFRFDYSEPFLKWALQSPGWMKDWHVGVRATTSRKLVAFISAVPMKLRVRKKILHASEVNFLCIHKKLRSKRLAPVLIKEITRRCYLKGTWQALYTAGVVLPTPVSTCRYYHRSLDWAKLHDIGFSPLPYGSKPQYQVAKYKLPDRTTTEGLRPMETRDLDAVTDLLKRYLDRFDMAPQYDKDEISHLMLHKGDGEQVTWTYVVENPNTNKITDFFSYYLIESTVVNPIQHTKIRAAYLFYYATEAAFNPQFPLSSTSVKKPEELRKRLNLLMNDALILAKKAKFDVLNALTLYDNNLFLEEQKFGGGDGQLHFYLYNYNANPIAGGVDKNNHIDEHGSGIGVVML</sequence>
<dbReference type="PANTHER" id="PTHR11377:SF5">
    <property type="entry name" value="GLYCYLPEPTIDE N-TETRADECANOYLTRANSFERASE"/>
    <property type="match status" value="1"/>
</dbReference>
<evidence type="ECO:0000256" key="10">
    <source>
        <dbReference type="ARBA" id="ARBA00048276"/>
    </source>
</evidence>
<evidence type="ECO:0000256" key="3">
    <source>
        <dbReference type="ARBA" id="ARBA00009469"/>
    </source>
</evidence>
<name>A0A9P8CCF8_9HELO</name>
<dbReference type="OrthoDB" id="60315at2759"/>
<keyword evidence="8 11" id="KW-0808">Transferase</keyword>
<dbReference type="FunFam" id="3.40.630.30:FF:000042">
    <property type="entry name" value="Glycylpeptide N-tetradecanoyltransferase"/>
    <property type="match status" value="1"/>
</dbReference>
<evidence type="ECO:0000259" key="14">
    <source>
        <dbReference type="Pfam" id="PF01233"/>
    </source>
</evidence>
<comment type="caution">
    <text evidence="16">The sequence shown here is derived from an EMBL/GenBank/DDBJ whole genome shotgun (WGS) entry which is preliminary data.</text>
</comment>
<evidence type="ECO:0000256" key="1">
    <source>
        <dbReference type="ARBA" id="ARBA00003900"/>
    </source>
</evidence>
<feature type="domain" description="Glycylpeptide N-tetradecanoyltransferase C-terminal" evidence="15">
    <location>
        <begin position="344"/>
        <end position="566"/>
    </location>
</feature>
<feature type="compositionally biased region" description="Basic and acidic residues" evidence="13">
    <location>
        <begin position="76"/>
        <end position="85"/>
    </location>
</feature>
<dbReference type="SUPFAM" id="SSF55729">
    <property type="entry name" value="Acyl-CoA N-acyltransferases (Nat)"/>
    <property type="match status" value="2"/>
</dbReference>
<dbReference type="Pfam" id="PF02799">
    <property type="entry name" value="NMT_C"/>
    <property type="match status" value="1"/>
</dbReference>
<comment type="catalytic activity">
    <reaction evidence="10 11">
        <text>N-terminal glycyl-[protein] + tetradecanoyl-CoA = N-tetradecanoylglycyl-[protein] + CoA + H(+)</text>
        <dbReference type="Rhea" id="RHEA:15521"/>
        <dbReference type="Rhea" id="RHEA-COMP:12666"/>
        <dbReference type="Rhea" id="RHEA-COMP:12667"/>
        <dbReference type="ChEBI" id="CHEBI:15378"/>
        <dbReference type="ChEBI" id="CHEBI:57287"/>
        <dbReference type="ChEBI" id="CHEBI:57385"/>
        <dbReference type="ChEBI" id="CHEBI:64723"/>
        <dbReference type="ChEBI" id="CHEBI:133050"/>
        <dbReference type="EC" id="2.3.1.97"/>
    </reaction>
</comment>
<evidence type="ECO:0000256" key="11">
    <source>
        <dbReference type="RuleBase" id="RU000586"/>
    </source>
</evidence>
<evidence type="ECO:0000313" key="16">
    <source>
        <dbReference type="EMBL" id="KAG9241919.1"/>
    </source>
</evidence>
<feature type="region of interest" description="Disordered" evidence="13">
    <location>
        <begin position="1"/>
        <end position="85"/>
    </location>
</feature>
<comment type="function">
    <text evidence="1 11">Adds a myristoyl group to the N-terminal glycine residue of certain cellular proteins.</text>
</comment>
<evidence type="ECO:0000256" key="13">
    <source>
        <dbReference type="SAM" id="MobiDB-lite"/>
    </source>
</evidence>
<evidence type="ECO:0000256" key="8">
    <source>
        <dbReference type="ARBA" id="ARBA00022679"/>
    </source>
</evidence>
<reference evidence="16" key="1">
    <citation type="journal article" date="2021" name="IMA Fungus">
        <title>Genomic characterization of three marine fungi, including Emericellopsis atlantica sp. nov. with signatures of a generalist lifestyle and marine biomass degradation.</title>
        <authorList>
            <person name="Hagestad O.C."/>
            <person name="Hou L."/>
            <person name="Andersen J.H."/>
            <person name="Hansen E.H."/>
            <person name="Altermark B."/>
            <person name="Li C."/>
            <person name="Kuhnert E."/>
            <person name="Cox R.J."/>
            <person name="Crous P.W."/>
            <person name="Spatafora J.W."/>
            <person name="Lail K."/>
            <person name="Amirebrahimi M."/>
            <person name="Lipzen A."/>
            <person name="Pangilinan J."/>
            <person name="Andreopoulos W."/>
            <person name="Hayes R.D."/>
            <person name="Ng V."/>
            <person name="Grigoriev I.V."/>
            <person name="Jackson S.A."/>
            <person name="Sutton T.D.S."/>
            <person name="Dobson A.D.W."/>
            <person name="Rama T."/>
        </authorList>
    </citation>
    <scope>NUCLEOTIDE SEQUENCE</scope>
    <source>
        <strain evidence="16">TRa3180A</strain>
    </source>
</reference>
<dbReference type="InterPro" id="IPR000903">
    <property type="entry name" value="NMT"/>
</dbReference>
<comment type="subunit">
    <text evidence="4">Monomer.</text>
</comment>
<evidence type="ECO:0000256" key="6">
    <source>
        <dbReference type="ARBA" id="ARBA00022240"/>
    </source>
</evidence>
<accession>A0A9P8CCF8</accession>
<dbReference type="InterPro" id="IPR022676">
    <property type="entry name" value="NMT_N"/>
</dbReference>